<reference evidence="1" key="1">
    <citation type="submission" date="2023-03" db="EMBL/GenBank/DDBJ databases">
        <authorList>
            <person name="Shen W."/>
            <person name="Cai J."/>
        </authorList>
    </citation>
    <scope>NUCLEOTIDE SEQUENCE</scope>
    <source>
        <strain evidence="1">K69-2</strain>
    </source>
</reference>
<comment type="caution">
    <text evidence="1">The sequence shown here is derived from an EMBL/GenBank/DDBJ whole genome shotgun (WGS) entry which is preliminary data.</text>
</comment>
<name>A0AAE4HMQ8_ENTGA</name>
<accession>A0AAE4HMQ8</accession>
<dbReference type="RefSeq" id="WP_311809797.1">
    <property type="nucleotide sequence ID" value="NZ_JARPZN010000003.1"/>
</dbReference>
<dbReference type="AlphaFoldDB" id="A0AAE4HMQ8"/>
<protein>
    <submittedName>
        <fullName evidence="1">Uncharacterized protein</fullName>
    </submittedName>
</protein>
<sequence>MDRLEFLRDKADNIWYQHTVKTDLGNSFETISNFKELLRKLKAIERDLRLIQKKNSSNREYIKSYFSLLSKRMEICEFLINEFQESNEVDGVKYDKLIQEMKNRQDEFLAIRRQKMQRR</sequence>
<proteinExistence type="predicted"/>
<organism evidence="1 2">
    <name type="scientific">Enterococcus gallinarum</name>
    <dbReference type="NCBI Taxonomy" id="1353"/>
    <lineage>
        <taxon>Bacteria</taxon>
        <taxon>Bacillati</taxon>
        <taxon>Bacillota</taxon>
        <taxon>Bacilli</taxon>
        <taxon>Lactobacillales</taxon>
        <taxon>Enterococcaceae</taxon>
        <taxon>Enterococcus</taxon>
    </lineage>
</organism>
<evidence type="ECO:0000313" key="2">
    <source>
        <dbReference type="Proteomes" id="UP001183682"/>
    </source>
</evidence>
<evidence type="ECO:0000313" key="1">
    <source>
        <dbReference type="EMBL" id="MDT2689727.1"/>
    </source>
</evidence>
<dbReference type="Proteomes" id="UP001183682">
    <property type="component" value="Unassembled WGS sequence"/>
</dbReference>
<dbReference type="EMBL" id="JARPZN010000003">
    <property type="protein sequence ID" value="MDT2689727.1"/>
    <property type="molecule type" value="Genomic_DNA"/>
</dbReference>
<gene>
    <name evidence="1" type="ORF">P7E30_05880</name>
</gene>